<dbReference type="InterPro" id="IPR043129">
    <property type="entry name" value="ATPase_NBD"/>
</dbReference>
<dbReference type="EMBL" id="ACJE01000002">
    <property type="protein sequence ID" value="EHA27995.1"/>
    <property type="molecule type" value="Genomic_DNA"/>
</dbReference>
<reference evidence="1 2" key="1">
    <citation type="journal article" date="2011" name="Genome Res.">
        <title>Comparative genomics of citric-acid-producing Aspergillus niger ATCC 1015 versus enzyme-producing CBS 513.88.</title>
        <authorList>
            <person name="Andersen M.R."/>
            <person name="Salazar M.P."/>
            <person name="Schaap P.J."/>
            <person name="van de Vondervoort P.J."/>
            <person name="Culley D."/>
            <person name="Thykaer J."/>
            <person name="Frisvad J.C."/>
            <person name="Nielsen K.F."/>
            <person name="Albang R."/>
            <person name="Albermann K."/>
            <person name="Berka R.M."/>
            <person name="Braus G.H."/>
            <person name="Braus-Stromeyer S.A."/>
            <person name="Corrochano L.M."/>
            <person name="Dai Z."/>
            <person name="van Dijck P.W."/>
            <person name="Hofmann G."/>
            <person name="Lasure L.L."/>
            <person name="Magnuson J.K."/>
            <person name="Menke H."/>
            <person name="Meijer M."/>
            <person name="Meijer S.L."/>
            <person name="Nielsen J.B."/>
            <person name="Nielsen M.L."/>
            <person name="van Ooyen A.J."/>
            <person name="Pel H.J."/>
            <person name="Poulsen L."/>
            <person name="Samson R.A."/>
            <person name="Stam H."/>
            <person name="Tsang A."/>
            <person name="van den Brink J.M."/>
            <person name="Atkins A."/>
            <person name="Aerts A."/>
            <person name="Shapiro H."/>
            <person name="Pangilinan J."/>
            <person name="Salamov A."/>
            <person name="Lou Y."/>
            <person name="Lindquist E."/>
            <person name="Lucas S."/>
            <person name="Grimwood J."/>
            <person name="Grigoriev I.V."/>
            <person name="Kubicek C.P."/>
            <person name="Martinez D."/>
            <person name="van Peij N.N."/>
            <person name="Roubos J.A."/>
            <person name="Nielsen J."/>
            <person name="Baker S.E."/>
        </authorList>
    </citation>
    <scope>NUCLEOTIDE SEQUENCE [LARGE SCALE GENOMIC DNA]</scope>
    <source>
        <strain evidence="2">ATCC 1015 / CBS 113.46 / FGSC A1144 / LSHB Ac4 / NCTC 3858a / NRRL 328 / USDA 3528.7</strain>
    </source>
</reference>
<organism evidence="1 2">
    <name type="scientific">Aspergillus niger (strain ATCC 1015 / CBS 113.46 / FGSC A1144 / LSHB Ac4 / NCTC 3858a / NRRL 328 / USDA 3528.7)</name>
    <dbReference type="NCBI Taxonomy" id="380704"/>
    <lineage>
        <taxon>Eukaryota</taxon>
        <taxon>Fungi</taxon>
        <taxon>Dikarya</taxon>
        <taxon>Ascomycota</taxon>
        <taxon>Pezizomycotina</taxon>
        <taxon>Eurotiomycetes</taxon>
        <taxon>Eurotiomycetidae</taxon>
        <taxon>Eurotiales</taxon>
        <taxon>Aspergillaceae</taxon>
        <taxon>Aspergillus</taxon>
        <taxon>Aspergillus subgen. Circumdati</taxon>
    </lineage>
</organism>
<dbReference type="Proteomes" id="UP000009038">
    <property type="component" value="Unassembled WGS sequence"/>
</dbReference>
<comment type="caution">
    <text evidence="1">The sequence shown here is derived from an EMBL/GenBank/DDBJ whole genome shotgun (WGS) entry which is preliminary data.</text>
</comment>
<protein>
    <submittedName>
        <fullName evidence="1">Uncharacterized protein</fullName>
    </submittedName>
</protein>
<sequence length="483" mass="54035">MVQNQVFIAVDFGAYKTIITILTTLGILTTWATRNANDGIIPSIFKYNSNGQLMWGRGAAASRGREPYIWVKLMLDGSPDMVTQHQNLRDILGGTVELNNIGTGKIINCWSDRGCLEFRSAVESVGWFGNNHRITYVSEAVAAAEGAADEYRNGNGMQDISVLRVNGNNENRPFTFQRLGDPTSGYPRVAEDWGLQWVGAAQARQDISSVKEQFSGMTGTEVHAIRIQLQRRLMIDHRFYHNDLVRAFAPTVQGILRAIHARIAAPMDARITKIILAGGLGKSAYLRRRVERDLTRAYQNTGPRLLGELQHSVQAVSRGAALYATRLQGVRGFQSNTTIQVVVPFVVRIGNELREQSVAHVIIQPGLVPSQDDFPVRMRFLVTAPEQYVRVCSIRQAQTHRLALHPITDPARDSEMSLEHGQQGAHEYLFRVYWRIQLGTSLFMRWSICLENPRNPDGPHAPVGVVNMLHRIPPEDLQPFPAI</sequence>
<dbReference type="HOGENOM" id="CLU_481429_0_0_1"/>
<evidence type="ECO:0000313" key="2">
    <source>
        <dbReference type="Proteomes" id="UP000009038"/>
    </source>
</evidence>
<dbReference type="STRING" id="380704.G3XNZ1"/>
<dbReference type="AlphaFoldDB" id="G3XNZ1"/>
<dbReference type="PANTHER" id="PTHR42749:SF1">
    <property type="entry name" value="CELL SHAPE-DETERMINING PROTEIN MREB"/>
    <property type="match status" value="1"/>
</dbReference>
<dbReference type="SUPFAM" id="SSF53067">
    <property type="entry name" value="Actin-like ATPase domain"/>
    <property type="match status" value="1"/>
</dbReference>
<gene>
    <name evidence="1" type="ORF">ASPNIDRAFT_41937</name>
</gene>
<dbReference type="PANTHER" id="PTHR42749">
    <property type="entry name" value="CELL SHAPE-DETERMINING PROTEIN MREB"/>
    <property type="match status" value="1"/>
</dbReference>
<proteinExistence type="predicted"/>
<accession>G3XNZ1</accession>
<dbReference type="VEuPathDB" id="FungiDB:ASPNIDRAFT2_1080774"/>
<evidence type="ECO:0000313" key="1">
    <source>
        <dbReference type="EMBL" id="EHA27995.1"/>
    </source>
</evidence>
<name>G3XNZ1_ASPNA</name>
<dbReference type="OrthoDB" id="2963168at2759"/>